<feature type="non-terminal residue" evidence="3">
    <location>
        <position position="787"/>
    </location>
</feature>
<feature type="compositionally biased region" description="Polar residues" evidence="2">
    <location>
        <begin position="311"/>
        <end position="323"/>
    </location>
</feature>
<dbReference type="Proteomes" id="UP000626109">
    <property type="component" value="Unassembled WGS sequence"/>
</dbReference>
<reference evidence="3" key="1">
    <citation type="submission" date="2021-02" db="EMBL/GenBank/DDBJ databases">
        <authorList>
            <person name="Dougan E. K."/>
            <person name="Rhodes N."/>
            <person name="Thang M."/>
            <person name="Chan C."/>
        </authorList>
    </citation>
    <scope>NUCLEOTIDE SEQUENCE</scope>
</reference>
<feature type="region of interest" description="Disordered" evidence="2">
    <location>
        <begin position="398"/>
        <end position="452"/>
    </location>
</feature>
<evidence type="ECO:0000313" key="3">
    <source>
        <dbReference type="EMBL" id="CAE8649269.1"/>
    </source>
</evidence>
<dbReference type="EMBL" id="CAJNNW010007450">
    <property type="protein sequence ID" value="CAE8649269.1"/>
    <property type="molecule type" value="Genomic_DNA"/>
</dbReference>
<evidence type="ECO:0000313" key="4">
    <source>
        <dbReference type="Proteomes" id="UP000626109"/>
    </source>
</evidence>
<feature type="region of interest" description="Disordered" evidence="2">
    <location>
        <begin position="290"/>
        <end position="323"/>
    </location>
</feature>
<feature type="compositionally biased region" description="Low complexity" evidence="2">
    <location>
        <begin position="290"/>
        <end position="302"/>
    </location>
</feature>
<feature type="coiled-coil region" evidence="1">
    <location>
        <begin position="22"/>
        <end position="84"/>
    </location>
</feature>
<accession>A0A813IDF0</accession>
<organism evidence="3 4">
    <name type="scientific">Polarella glacialis</name>
    <name type="common">Dinoflagellate</name>
    <dbReference type="NCBI Taxonomy" id="89957"/>
    <lineage>
        <taxon>Eukaryota</taxon>
        <taxon>Sar</taxon>
        <taxon>Alveolata</taxon>
        <taxon>Dinophyceae</taxon>
        <taxon>Suessiales</taxon>
        <taxon>Suessiaceae</taxon>
        <taxon>Polarella</taxon>
    </lineage>
</organism>
<proteinExistence type="predicted"/>
<sequence length="787" mass="85278">MAGQLGENLHLWAKCLELHKLLDTSQEQLADVREKLNAEREYQIEMRETFRMQNELHKEIQEQVVEIEAELRQVRLAAAKERRDREQFGRALVDVFEVLVQAAAWREQALTELLEFATRVPADRSPDNLPARVVVAELRQKLSSFSADTLHHLRAAAVEFQQAPQRLMFGAVTSEVEAKLGGTLRVLRGLLNSQLWNSRGAPQEGQLHKFPWRAPDPRLQEPVAQHQHQPRAAAQFLEAPSDPTPARTQHSTDPRISKLRELLGTLWPLQKEAAALREAAAALRPAALTLASPGSRRPSAAAQDDHIQKPRGSQVQVEGDNNNTAPLEQASAMASEASRRPSLEEAASVMLVASGQPGEEILNTFLTAESDRESESDERFAGAGQVMESAGETIYYLEGSDPTTGQTETAAPPRLSAQSDSHDESIHEDDELSIAQGPVGPGTTTQRADPNFDEQGLITSLAQVTSRASSRAARKIWPSTNREVEIDGEPSRQPSSNLPTNPARSFADASTMTPPHFLVKSLLASDDVEWTSVPLGSGSNFQWSLVPVLRHGCSVDDEAEEVGREDAGESGTVSRRRGAVADLEGKFRRLDTILNAEQESVDAQARLHRRRNMPPQALVSRAPNFSHGGRHMHYISPMAWSKLGGALDPANCPPAAQAYQSAVSGRPKSADASGKTDVKLEPECHGQAGAEAEAVTAASPAVRPASAPPAAQQAAAKAPASDGTLPTTKEAVSIMTPSRPASAPPGASRPPLPTSTFQQPRTPIRIPEVRTLSLREGLADLQVANLF</sequence>
<feature type="region of interest" description="Disordered" evidence="2">
    <location>
        <begin position="699"/>
        <end position="759"/>
    </location>
</feature>
<protein>
    <submittedName>
        <fullName evidence="3">Uncharacterized protein</fullName>
    </submittedName>
</protein>
<feature type="compositionally biased region" description="Low complexity" evidence="2">
    <location>
        <begin position="699"/>
        <end position="720"/>
    </location>
</feature>
<dbReference type="AlphaFoldDB" id="A0A813IDF0"/>
<evidence type="ECO:0000256" key="2">
    <source>
        <dbReference type="SAM" id="MobiDB-lite"/>
    </source>
</evidence>
<evidence type="ECO:0000256" key="1">
    <source>
        <dbReference type="SAM" id="Coils"/>
    </source>
</evidence>
<feature type="compositionally biased region" description="Low complexity" evidence="2">
    <location>
        <begin position="737"/>
        <end position="746"/>
    </location>
</feature>
<feature type="compositionally biased region" description="Polar residues" evidence="2">
    <location>
        <begin position="492"/>
        <end position="509"/>
    </location>
</feature>
<gene>
    <name evidence="3" type="ORF">PGLA2088_LOCUS7275</name>
</gene>
<keyword evidence="1" id="KW-0175">Coiled coil</keyword>
<feature type="region of interest" description="Disordered" evidence="2">
    <location>
        <begin position="469"/>
        <end position="509"/>
    </location>
</feature>
<feature type="region of interest" description="Disordered" evidence="2">
    <location>
        <begin position="206"/>
        <end position="231"/>
    </location>
</feature>
<comment type="caution">
    <text evidence="3">The sequence shown here is derived from an EMBL/GenBank/DDBJ whole genome shotgun (WGS) entry which is preliminary data.</text>
</comment>
<name>A0A813IDF0_POLGL</name>
<feature type="region of interest" description="Disordered" evidence="2">
    <location>
        <begin position="659"/>
        <end position="678"/>
    </location>
</feature>